<feature type="compositionally biased region" description="Low complexity" evidence="1">
    <location>
        <begin position="18"/>
        <end position="39"/>
    </location>
</feature>
<protein>
    <submittedName>
        <fullName evidence="2">Os04g0173300 protein</fullName>
    </submittedName>
</protein>
<reference evidence="2 3" key="2">
    <citation type="journal article" date="2013" name="Plant Cell Physiol.">
        <title>Rice Annotation Project Database (RAP-DB): an integrative and interactive database for rice genomics.</title>
        <authorList>
            <person name="Sakai H."/>
            <person name="Lee S.S."/>
            <person name="Tanaka T."/>
            <person name="Numa H."/>
            <person name="Kim J."/>
            <person name="Kawahara Y."/>
            <person name="Wakimoto H."/>
            <person name="Yang C.C."/>
            <person name="Iwamoto M."/>
            <person name="Abe T."/>
            <person name="Yamada Y."/>
            <person name="Muto A."/>
            <person name="Inokuchi H."/>
            <person name="Ikemura T."/>
            <person name="Matsumoto T."/>
            <person name="Sasaki T."/>
            <person name="Itoh T."/>
        </authorList>
    </citation>
    <scope>NUCLEOTIDE SEQUENCE [LARGE SCALE GENOMIC DNA]</scope>
    <source>
        <strain evidence="3">cv. Nipponbare</strain>
    </source>
</reference>
<dbReference type="ExpressionAtlas" id="A0A0P0W7E8">
    <property type="expression patterns" value="baseline and differential"/>
</dbReference>
<dbReference type="InParanoid" id="A0A0P0W7E8"/>
<dbReference type="AlphaFoldDB" id="A0A0P0W7E8"/>
<evidence type="ECO:0000313" key="3">
    <source>
        <dbReference type="Proteomes" id="UP000059680"/>
    </source>
</evidence>
<organism evidence="2 3">
    <name type="scientific">Oryza sativa subsp. japonica</name>
    <name type="common">Rice</name>
    <dbReference type="NCBI Taxonomy" id="39947"/>
    <lineage>
        <taxon>Eukaryota</taxon>
        <taxon>Viridiplantae</taxon>
        <taxon>Streptophyta</taxon>
        <taxon>Embryophyta</taxon>
        <taxon>Tracheophyta</taxon>
        <taxon>Spermatophyta</taxon>
        <taxon>Magnoliopsida</taxon>
        <taxon>Liliopsida</taxon>
        <taxon>Poales</taxon>
        <taxon>Poaceae</taxon>
        <taxon>BOP clade</taxon>
        <taxon>Oryzoideae</taxon>
        <taxon>Oryzeae</taxon>
        <taxon>Oryzinae</taxon>
        <taxon>Oryza</taxon>
        <taxon>Oryza sativa</taxon>
    </lineage>
</organism>
<proteinExistence type="predicted"/>
<reference evidence="2 3" key="3">
    <citation type="journal article" date="2013" name="Rice">
        <title>Improvement of the Oryza sativa Nipponbare reference genome using next generation sequence and optical map data.</title>
        <authorList>
            <person name="Kawahara Y."/>
            <person name="de la Bastide M."/>
            <person name="Hamilton J.P."/>
            <person name="Kanamori H."/>
            <person name="McCombie W.R."/>
            <person name="Ouyang S."/>
            <person name="Schwartz D.C."/>
            <person name="Tanaka T."/>
            <person name="Wu J."/>
            <person name="Zhou S."/>
            <person name="Childs K.L."/>
            <person name="Davidson R.M."/>
            <person name="Lin H."/>
            <person name="Quesada-Ocampo L."/>
            <person name="Vaillancourt B."/>
            <person name="Sakai H."/>
            <person name="Lee S.S."/>
            <person name="Kim J."/>
            <person name="Numa H."/>
            <person name="Itoh T."/>
            <person name="Buell C.R."/>
            <person name="Matsumoto T."/>
        </authorList>
    </citation>
    <scope>NUCLEOTIDE SEQUENCE [LARGE SCALE GENOMIC DNA]</scope>
    <source>
        <strain evidence="3">cv. Nipponbare</strain>
    </source>
</reference>
<sequence length="89" mass="10109">MPLLLLPWINSGCRCDPRTCSRTPARSPPSSTSASLPSPHHGIEHRRFATSRVLKRSPCLYACVPNKMIGVRFHSRSRSLVDCLWDWYS</sequence>
<dbReference type="EMBL" id="AP014960">
    <property type="protein sequence ID" value="BAS87918.1"/>
    <property type="molecule type" value="Genomic_DNA"/>
</dbReference>
<dbReference type="Gramene" id="Os04t0173300-01">
    <property type="protein sequence ID" value="Os04t0173300-01"/>
    <property type="gene ID" value="Os04g0173300"/>
</dbReference>
<keyword evidence="3" id="KW-1185">Reference proteome</keyword>
<evidence type="ECO:0000256" key="1">
    <source>
        <dbReference type="SAM" id="MobiDB-lite"/>
    </source>
</evidence>
<dbReference type="Proteomes" id="UP000059680">
    <property type="component" value="Chromosome 4"/>
</dbReference>
<gene>
    <name evidence="2" type="ordered locus">Os04g0173300</name>
    <name evidence="2" type="ORF">OSNPB_040173300</name>
</gene>
<dbReference type="PaxDb" id="39947-A0A0P0W7E8"/>
<feature type="region of interest" description="Disordered" evidence="1">
    <location>
        <begin position="18"/>
        <end position="42"/>
    </location>
</feature>
<evidence type="ECO:0000313" key="2">
    <source>
        <dbReference type="EMBL" id="BAS87918.1"/>
    </source>
</evidence>
<accession>A0A0P0W7E8</accession>
<reference evidence="3" key="1">
    <citation type="journal article" date="2005" name="Nature">
        <title>The map-based sequence of the rice genome.</title>
        <authorList>
            <consortium name="International rice genome sequencing project (IRGSP)"/>
            <person name="Matsumoto T."/>
            <person name="Wu J."/>
            <person name="Kanamori H."/>
            <person name="Katayose Y."/>
            <person name="Fujisawa M."/>
            <person name="Namiki N."/>
            <person name="Mizuno H."/>
            <person name="Yamamoto K."/>
            <person name="Antonio B.A."/>
            <person name="Baba T."/>
            <person name="Sakata K."/>
            <person name="Nagamura Y."/>
            <person name="Aoki H."/>
            <person name="Arikawa K."/>
            <person name="Arita K."/>
            <person name="Bito T."/>
            <person name="Chiden Y."/>
            <person name="Fujitsuka N."/>
            <person name="Fukunaka R."/>
            <person name="Hamada M."/>
            <person name="Harada C."/>
            <person name="Hayashi A."/>
            <person name="Hijishita S."/>
            <person name="Honda M."/>
            <person name="Hosokawa S."/>
            <person name="Ichikawa Y."/>
            <person name="Idonuma A."/>
            <person name="Iijima M."/>
            <person name="Ikeda M."/>
            <person name="Ikeno M."/>
            <person name="Ito K."/>
            <person name="Ito S."/>
            <person name="Ito T."/>
            <person name="Ito Y."/>
            <person name="Ito Y."/>
            <person name="Iwabuchi A."/>
            <person name="Kamiya K."/>
            <person name="Karasawa W."/>
            <person name="Kurita K."/>
            <person name="Katagiri S."/>
            <person name="Kikuta A."/>
            <person name="Kobayashi H."/>
            <person name="Kobayashi N."/>
            <person name="Machita K."/>
            <person name="Maehara T."/>
            <person name="Masukawa M."/>
            <person name="Mizubayashi T."/>
            <person name="Mukai Y."/>
            <person name="Nagasaki H."/>
            <person name="Nagata Y."/>
            <person name="Naito S."/>
            <person name="Nakashima M."/>
            <person name="Nakama Y."/>
            <person name="Nakamichi Y."/>
            <person name="Nakamura M."/>
            <person name="Meguro A."/>
            <person name="Negishi M."/>
            <person name="Ohta I."/>
            <person name="Ohta T."/>
            <person name="Okamoto M."/>
            <person name="Ono N."/>
            <person name="Saji S."/>
            <person name="Sakaguchi M."/>
            <person name="Sakai K."/>
            <person name="Shibata M."/>
            <person name="Shimokawa T."/>
            <person name="Song J."/>
            <person name="Takazaki Y."/>
            <person name="Terasawa K."/>
            <person name="Tsugane M."/>
            <person name="Tsuji K."/>
            <person name="Ueda S."/>
            <person name="Waki K."/>
            <person name="Yamagata H."/>
            <person name="Yamamoto M."/>
            <person name="Yamamoto S."/>
            <person name="Yamane H."/>
            <person name="Yoshiki S."/>
            <person name="Yoshihara R."/>
            <person name="Yukawa K."/>
            <person name="Zhong H."/>
            <person name="Yano M."/>
            <person name="Yuan Q."/>
            <person name="Ouyang S."/>
            <person name="Liu J."/>
            <person name="Jones K.M."/>
            <person name="Gansberger K."/>
            <person name="Moffat K."/>
            <person name="Hill J."/>
            <person name="Bera J."/>
            <person name="Fadrosh D."/>
            <person name="Jin S."/>
            <person name="Johri S."/>
            <person name="Kim M."/>
            <person name="Overton L."/>
            <person name="Reardon M."/>
            <person name="Tsitrin T."/>
            <person name="Vuong H."/>
            <person name="Weaver B."/>
            <person name="Ciecko A."/>
            <person name="Tallon L."/>
            <person name="Jackson J."/>
            <person name="Pai G."/>
            <person name="Aken S.V."/>
            <person name="Utterback T."/>
            <person name="Reidmuller S."/>
            <person name="Feldblyum T."/>
            <person name="Hsiao J."/>
            <person name="Zismann V."/>
            <person name="Iobst S."/>
            <person name="de Vazeille A.R."/>
            <person name="Buell C.R."/>
            <person name="Ying K."/>
            <person name="Li Y."/>
            <person name="Lu T."/>
            <person name="Huang Y."/>
            <person name="Zhao Q."/>
            <person name="Feng Q."/>
            <person name="Zhang L."/>
            <person name="Zhu J."/>
            <person name="Weng Q."/>
            <person name="Mu J."/>
            <person name="Lu Y."/>
            <person name="Fan D."/>
            <person name="Liu Y."/>
            <person name="Guan J."/>
            <person name="Zhang Y."/>
            <person name="Yu S."/>
            <person name="Liu X."/>
            <person name="Zhang Y."/>
            <person name="Hong G."/>
            <person name="Han B."/>
            <person name="Choisne N."/>
            <person name="Demange N."/>
            <person name="Orjeda G."/>
            <person name="Samain S."/>
            <person name="Cattolico L."/>
            <person name="Pelletier E."/>
            <person name="Couloux A."/>
            <person name="Segurens B."/>
            <person name="Wincker P."/>
            <person name="D'Hont A."/>
            <person name="Scarpelli C."/>
            <person name="Weissenbach J."/>
            <person name="Salanoubat M."/>
            <person name="Quetier F."/>
            <person name="Yu Y."/>
            <person name="Kim H.R."/>
            <person name="Rambo T."/>
            <person name="Currie J."/>
            <person name="Collura K."/>
            <person name="Luo M."/>
            <person name="Yang T."/>
            <person name="Ammiraju J.S.S."/>
            <person name="Engler F."/>
            <person name="Soderlund C."/>
            <person name="Wing R.A."/>
            <person name="Palmer L.E."/>
            <person name="de la Bastide M."/>
            <person name="Spiegel L."/>
            <person name="Nascimento L."/>
            <person name="Zutavern T."/>
            <person name="O'Shaughnessy A."/>
            <person name="Dike S."/>
            <person name="Dedhia N."/>
            <person name="Preston R."/>
            <person name="Balija V."/>
            <person name="McCombie W.R."/>
            <person name="Chow T."/>
            <person name="Chen H."/>
            <person name="Chung M."/>
            <person name="Chen C."/>
            <person name="Shaw J."/>
            <person name="Wu H."/>
            <person name="Hsiao K."/>
            <person name="Chao Y."/>
            <person name="Chu M."/>
            <person name="Cheng C."/>
            <person name="Hour A."/>
            <person name="Lee P."/>
            <person name="Lin S."/>
            <person name="Lin Y."/>
            <person name="Liou J."/>
            <person name="Liu S."/>
            <person name="Hsing Y."/>
            <person name="Raghuvanshi S."/>
            <person name="Mohanty A."/>
            <person name="Bharti A.K."/>
            <person name="Gaur A."/>
            <person name="Gupta V."/>
            <person name="Kumar D."/>
            <person name="Ravi V."/>
            <person name="Vij S."/>
            <person name="Kapur A."/>
            <person name="Khurana P."/>
            <person name="Khurana P."/>
            <person name="Khurana J.P."/>
            <person name="Tyagi A.K."/>
            <person name="Gaikwad K."/>
            <person name="Singh A."/>
            <person name="Dalal V."/>
            <person name="Srivastava S."/>
            <person name="Dixit A."/>
            <person name="Pal A.K."/>
            <person name="Ghazi I.A."/>
            <person name="Yadav M."/>
            <person name="Pandit A."/>
            <person name="Bhargava A."/>
            <person name="Sureshbabu K."/>
            <person name="Batra K."/>
            <person name="Sharma T.R."/>
            <person name="Mohapatra T."/>
            <person name="Singh N.K."/>
            <person name="Messing J."/>
            <person name="Nelson A.B."/>
            <person name="Fuks G."/>
            <person name="Kavchok S."/>
            <person name="Keizer G."/>
            <person name="Linton E."/>
            <person name="Llaca V."/>
            <person name="Song R."/>
            <person name="Tanyolac B."/>
            <person name="Young S."/>
            <person name="Ho-Il K."/>
            <person name="Hahn J.H."/>
            <person name="Sangsakoo G."/>
            <person name="Vanavichit A."/>
            <person name="de Mattos Luiz.A.T."/>
            <person name="Zimmer P.D."/>
            <person name="Malone G."/>
            <person name="Dellagostin O."/>
            <person name="de Oliveira A.C."/>
            <person name="Bevan M."/>
            <person name="Bancroft I."/>
            <person name="Minx P."/>
            <person name="Cordum H."/>
            <person name="Wilson R."/>
            <person name="Cheng Z."/>
            <person name="Jin W."/>
            <person name="Jiang J."/>
            <person name="Leong S.A."/>
            <person name="Iwama H."/>
            <person name="Gojobori T."/>
            <person name="Itoh T."/>
            <person name="Niimura Y."/>
            <person name="Fujii Y."/>
            <person name="Habara T."/>
            <person name="Sakai H."/>
            <person name="Sato Y."/>
            <person name="Wilson G."/>
            <person name="Kumar K."/>
            <person name="McCouch S."/>
            <person name="Juretic N."/>
            <person name="Hoen D."/>
            <person name="Wright S."/>
            <person name="Bruskiewich R."/>
            <person name="Bureau T."/>
            <person name="Miyao A."/>
            <person name="Hirochika H."/>
            <person name="Nishikawa T."/>
            <person name="Kadowaki K."/>
            <person name="Sugiura M."/>
            <person name="Burr B."/>
            <person name="Sasaki T."/>
        </authorList>
    </citation>
    <scope>NUCLEOTIDE SEQUENCE [LARGE SCALE GENOMIC DNA]</scope>
    <source>
        <strain evidence="3">cv. Nipponbare</strain>
    </source>
</reference>
<name>A0A0P0W7E8_ORYSJ</name>